<comment type="function">
    <text evidence="1">Probable oxidoreductase that may play a role as regulator of mitochondrial function.</text>
</comment>
<name>A0A1H0PUV2_9MICO</name>
<evidence type="ECO:0000259" key="4">
    <source>
        <dbReference type="Pfam" id="PF01593"/>
    </source>
</evidence>
<organism evidence="5 6">
    <name type="scientific">Pedococcus dokdonensis</name>
    <dbReference type="NCBI Taxonomy" id="443156"/>
    <lineage>
        <taxon>Bacteria</taxon>
        <taxon>Bacillati</taxon>
        <taxon>Actinomycetota</taxon>
        <taxon>Actinomycetes</taxon>
        <taxon>Micrococcales</taxon>
        <taxon>Intrasporangiaceae</taxon>
        <taxon>Pedococcus</taxon>
    </lineage>
</organism>
<evidence type="ECO:0000256" key="1">
    <source>
        <dbReference type="ARBA" id="ARBA00037217"/>
    </source>
</evidence>
<dbReference type="InterPro" id="IPR002937">
    <property type="entry name" value="Amino_oxidase"/>
</dbReference>
<feature type="domain" description="Amine oxidase" evidence="4">
    <location>
        <begin position="14"/>
        <end position="262"/>
    </location>
</feature>
<dbReference type="SUPFAM" id="SSF51905">
    <property type="entry name" value="FAD/NAD(P)-binding domain"/>
    <property type="match status" value="1"/>
</dbReference>
<dbReference type="STRING" id="443156.SAMN04489867_1378"/>
<evidence type="ECO:0000313" key="6">
    <source>
        <dbReference type="Proteomes" id="UP000199077"/>
    </source>
</evidence>
<proteinExistence type="predicted"/>
<evidence type="ECO:0000313" key="5">
    <source>
        <dbReference type="EMBL" id="SDP08600.1"/>
    </source>
</evidence>
<dbReference type="Pfam" id="PF01593">
    <property type="entry name" value="Amino_oxidase"/>
    <property type="match status" value="1"/>
</dbReference>
<dbReference type="GO" id="GO:0005829">
    <property type="term" value="C:cytosol"/>
    <property type="evidence" value="ECO:0007669"/>
    <property type="project" value="TreeGrafter"/>
</dbReference>
<dbReference type="RefSeq" id="WP_091783255.1">
    <property type="nucleotide sequence ID" value="NZ_LT629711.1"/>
</dbReference>
<dbReference type="PANTHER" id="PTHR10668:SF103">
    <property type="entry name" value="PYRIDINE NUCLEOTIDE-DISULFIDE OXIDOREDUCTASE DOMAIN-CONTAINING PROTEIN 2"/>
    <property type="match status" value="1"/>
</dbReference>
<dbReference type="AlphaFoldDB" id="A0A1H0PUV2"/>
<protein>
    <recommendedName>
        <fullName evidence="3">Pyridine nucleotide-disulfide oxidoreductase domain-containing protein 2</fullName>
    </recommendedName>
</protein>
<comment type="subunit">
    <text evidence="2">Interacts with COX5B; this interaction may contribute to localize PYROXD2 to the inner face of the inner mitochondrial membrane.</text>
</comment>
<dbReference type="OrthoDB" id="9774675at2"/>
<evidence type="ECO:0000256" key="2">
    <source>
        <dbReference type="ARBA" id="ARBA00038825"/>
    </source>
</evidence>
<sequence>MDYDDVVIGAGHNGLAAAAYLARAGRRVLVLEAADHVGGAAVSAQAFAGVDARLSRYSYLVSLLPRELITDLDLDVQLIRRRFSSFTPVPARPTRGLLVDHGDPEATAAGFAALTEGSSEYAAWQRFYARVQHLAERVFPTVLEPLRTETELAGLVGDDELWEALVRRPLGEVLEAEFGDDTVRGIVATDALIGTFARMGGADLRQNVCFLYHLIGGGTGDWDVPVGGMGSVTDGLARAAVKAGAEIRTSTRVVSVDPDGGVSWEGGSARAGTVHAACAPTVLNALLAAAGADPVPTESAPEGAQLKVNMLLTRLPRLRDESVDPAAAFAGTFHINEGYAQLDEAYAAAEAGRVPQRPPCEIYCHSLSDRSILGPSLAATEAQTLTLFGLHLPARLFRGTAEEHDAVKDLALARTLESLNSVLAEPIQDVLLRDPSGDYCLEARTPVELEADLGLPGGNIFHRSLQWPWAETEAEVGTWGVETPHDKVRIAGAGARRGGGVSGIPGHNSAMSVLKA</sequence>
<dbReference type="GO" id="GO:0016491">
    <property type="term" value="F:oxidoreductase activity"/>
    <property type="evidence" value="ECO:0007669"/>
    <property type="project" value="InterPro"/>
</dbReference>
<gene>
    <name evidence="5" type="ORF">SAMN04489867_1378</name>
</gene>
<reference evidence="6" key="1">
    <citation type="submission" date="2016-10" db="EMBL/GenBank/DDBJ databases">
        <authorList>
            <person name="Varghese N."/>
            <person name="Submissions S."/>
        </authorList>
    </citation>
    <scope>NUCLEOTIDE SEQUENCE [LARGE SCALE GENOMIC DNA]</scope>
    <source>
        <strain evidence="6">DSM 22329</strain>
    </source>
</reference>
<dbReference type="InterPro" id="IPR036188">
    <property type="entry name" value="FAD/NAD-bd_sf"/>
</dbReference>
<dbReference type="Proteomes" id="UP000199077">
    <property type="component" value="Chromosome I"/>
</dbReference>
<keyword evidence="6" id="KW-1185">Reference proteome</keyword>
<dbReference type="Gene3D" id="3.50.50.60">
    <property type="entry name" value="FAD/NAD(P)-binding domain"/>
    <property type="match status" value="2"/>
</dbReference>
<accession>A0A1H0PUV2</accession>
<dbReference type="EMBL" id="LT629711">
    <property type="protein sequence ID" value="SDP08600.1"/>
    <property type="molecule type" value="Genomic_DNA"/>
</dbReference>
<evidence type="ECO:0000256" key="3">
    <source>
        <dbReference type="ARBA" id="ARBA00040298"/>
    </source>
</evidence>
<dbReference type="PANTHER" id="PTHR10668">
    <property type="entry name" value="PHYTOENE DEHYDROGENASE"/>
    <property type="match status" value="1"/>
</dbReference>